<keyword evidence="2" id="KW-0106">Calcium</keyword>
<dbReference type="PANTHER" id="PTHR23248">
    <property type="entry name" value="PHOSPHOLIPID SCRAMBLASE-RELATED"/>
    <property type="match status" value="1"/>
</dbReference>
<gene>
    <name evidence="3" type="ORF">CAEBREN_31889</name>
</gene>
<dbReference type="InterPro" id="IPR005552">
    <property type="entry name" value="Scramblase"/>
</dbReference>
<dbReference type="OrthoDB" id="5873252at2759"/>
<comment type="function">
    <text evidence="2">May mediate accelerated ATP-independent bidirectional transbilayer migration of phospholipids upon binding calcium ions that results in a loss of phospholipid asymmetry in the plasma membrane.</text>
</comment>
<dbReference type="InParanoid" id="G0M9D4"/>
<name>G0M9D4_CAEBE</name>
<dbReference type="GO" id="GO:0017128">
    <property type="term" value="F:phospholipid scramblase activity"/>
    <property type="evidence" value="ECO:0007669"/>
    <property type="project" value="InterPro"/>
</dbReference>
<comment type="cofactor">
    <cofactor evidence="2">
        <name>Ca(2+)</name>
        <dbReference type="ChEBI" id="CHEBI:29108"/>
    </cofactor>
</comment>
<organism evidence="4">
    <name type="scientific">Caenorhabditis brenneri</name>
    <name type="common">Nematode worm</name>
    <dbReference type="NCBI Taxonomy" id="135651"/>
    <lineage>
        <taxon>Eukaryota</taxon>
        <taxon>Metazoa</taxon>
        <taxon>Ecdysozoa</taxon>
        <taxon>Nematoda</taxon>
        <taxon>Chromadorea</taxon>
        <taxon>Rhabditida</taxon>
        <taxon>Rhabditina</taxon>
        <taxon>Rhabditomorpha</taxon>
        <taxon>Rhabditoidea</taxon>
        <taxon>Rhabditidae</taxon>
        <taxon>Peloderinae</taxon>
        <taxon>Caenorhabditis</taxon>
    </lineage>
</organism>
<sequence>MQNPHYIPVVDQQPVQLFHSDGMYSPPPMYQPPTVTQQPGVLKPNDGVHLQPTAIVQQPNGAAVPAAPGSVWMPLPPTIPGVPPGLEYLTQLDMIQIYQIKELIEILTNWDTKNKYVMKNANGEQCYYAFEESDCCERQLCGPQRGFVMHIVDNFKRIRTANTDQVIGAITKKWGGFFREAFTRADTFFVGFPKDLDVKLKGVLLGATFLIDFMQFEQPNNNSSY</sequence>
<comment type="similarity">
    <text evidence="1 2">Belongs to the phospholipid scramblase family.</text>
</comment>
<keyword evidence="2" id="KW-0449">Lipoprotein</keyword>
<evidence type="ECO:0000256" key="2">
    <source>
        <dbReference type="RuleBase" id="RU363116"/>
    </source>
</evidence>
<dbReference type="Proteomes" id="UP000008068">
    <property type="component" value="Unassembled WGS sequence"/>
</dbReference>
<keyword evidence="4" id="KW-1185">Reference proteome</keyword>
<keyword evidence="2" id="KW-0564">Palmitate</keyword>
<proteinExistence type="inferred from homology"/>
<reference evidence="4" key="1">
    <citation type="submission" date="2011-07" db="EMBL/GenBank/DDBJ databases">
        <authorList>
            <consortium name="Caenorhabditis brenneri Sequencing and Analysis Consortium"/>
            <person name="Wilson R.K."/>
        </authorList>
    </citation>
    <scope>NUCLEOTIDE SEQUENCE [LARGE SCALE GENOMIC DNA]</scope>
    <source>
        <strain evidence="4">PB2801</strain>
    </source>
</reference>
<protein>
    <recommendedName>
        <fullName evidence="2">Phospholipid scramblase</fullName>
    </recommendedName>
</protein>
<evidence type="ECO:0000256" key="1">
    <source>
        <dbReference type="ARBA" id="ARBA00005350"/>
    </source>
</evidence>
<dbReference type="Pfam" id="PF03803">
    <property type="entry name" value="Scramblase"/>
    <property type="match status" value="2"/>
</dbReference>
<dbReference type="STRING" id="135651.G0M9D4"/>
<accession>G0M9D4</accession>
<evidence type="ECO:0000313" key="4">
    <source>
        <dbReference type="Proteomes" id="UP000008068"/>
    </source>
</evidence>
<dbReference type="HOGENOM" id="CLU_053024_2_1_1"/>
<dbReference type="PANTHER" id="PTHR23248:SF63">
    <property type="entry name" value="PHOSPHOLIPID SCRAMBLASE"/>
    <property type="match status" value="1"/>
</dbReference>
<dbReference type="AlphaFoldDB" id="G0M9D4"/>
<dbReference type="EMBL" id="GL379787">
    <property type="protein sequence ID" value="EGT30772.1"/>
    <property type="molecule type" value="Genomic_DNA"/>
</dbReference>
<evidence type="ECO:0000313" key="3">
    <source>
        <dbReference type="EMBL" id="EGT30772.1"/>
    </source>
</evidence>
<dbReference type="eggNOG" id="KOG0621">
    <property type="taxonomic scope" value="Eukaryota"/>
</dbReference>
<dbReference type="GO" id="GO:0005886">
    <property type="term" value="C:plasma membrane"/>
    <property type="evidence" value="ECO:0007669"/>
    <property type="project" value="TreeGrafter"/>
</dbReference>